<dbReference type="InterPro" id="IPR023214">
    <property type="entry name" value="HAD_sf"/>
</dbReference>
<dbReference type="InterPro" id="IPR005519">
    <property type="entry name" value="Acid_phosphat_B-like"/>
</dbReference>
<evidence type="ECO:0000313" key="4">
    <source>
        <dbReference type="Proteomes" id="UP000631114"/>
    </source>
</evidence>
<evidence type="ECO:0000313" key="3">
    <source>
        <dbReference type="EMBL" id="KAF9618171.1"/>
    </source>
</evidence>
<dbReference type="AlphaFoldDB" id="A0A835II20"/>
<dbReference type="EMBL" id="JADFTS010000002">
    <property type="protein sequence ID" value="KAF9618171.1"/>
    <property type="molecule type" value="Genomic_DNA"/>
</dbReference>
<dbReference type="SUPFAM" id="SSF56784">
    <property type="entry name" value="HAD-like"/>
    <property type="match status" value="1"/>
</dbReference>
<name>A0A835II20_9MAGN</name>
<dbReference type="Proteomes" id="UP000631114">
    <property type="component" value="Unassembled WGS sequence"/>
</dbReference>
<feature type="chain" id="PRO_5032465310" description="Acid phosphatase" evidence="2">
    <location>
        <begin position="22"/>
        <end position="154"/>
    </location>
</feature>
<sequence>MMWSIVTVGGLVLKLMTLGHGNKFQKVVDDSLEFAKTVEIHGDGKDVWIFDIDETLLLNLPYYTEHGFGTEIFNDIAFNQWVDSAVCLAILESLREPIDRIYVLTNSQRGKKSLAGLESPTSSRIKQPPISFISFFAHPPMDNRSLPSVGLGLY</sequence>
<dbReference type="Gene3D" id="3.40.50.1000">
    <property type="entry name" value="HAD superfamily/HAD-like"/>
    <property type="match status" value="1"/>
</dbReference>
<evidence type="ECO:0000256" key="2">
    <source>
        <dbReference type="SAM" id="SignalP"/>
    </source>
</evidence>
<proteinExistence type="predicted"/>
<evidence type="ECO:0008006" key="5">
    <source>
        <dbReference type="Google" id="ProtNLM"/>
    </source>
</evidence>
<organism evidence="3 4">
    <name type="scientific">Coptis chinensis</name>
    <dbReference type="NCBI Taxonomy" id="261450"/>
    <lineage>
        <taxon>Eukaryota</taxon>
        <taxon>Viridiplantae</taxon>
        <taxon>Streptophyta</taxon>
        <taxon>Embryophyta</taxon>
        <taxon>Tracheophyta</taxon>
        <taxon>Spermatophyta</taxon>
        <taxon>Magnoliopsida</taxon>
        <taxon>Ranunculales</taxon>
        <taxon>Ranunculaceae</taxon>
        <taxon>Coptidoideae</taxon>
        <taxon>Coptis</taxon>
    </lineage>
</organism>
<accession>A0A835II20</accession>
<feature type="signal peptide" evidence="2">
    <location>
        <begin position="1"/>
        <end position="21"/>
    </location>
</feature>
<protein>
    <recommendedName>
        <fullName evidence="5">Acid phosphatase</fullName>
    </recommendedName>
</protein>
<dbReference type="Pfam" id="PF03767">
    <property type="entry name" value="Acid_phosphat_B"/>
    <property type="match status" value="1"/>
</dbReference>
<dbReference type="PANTHER" id="PTHR31284">
    <property type="entry name" value="ACID PHOSPHATASE-LIKE PROTEIN"/>
    <property type="match status" value="1"/>
</dbReference>
<dbReference type="PANTHER" id="PTHR31284:SF10">
    <property type="entry name" value="ACID PHOSPHATASE-LIKE PROTEIN"/>
    <property type="match status" value="1"/>
</dbReference>
<keyword evidence="1 2" id="KW-0732">Signal</keyword>
<comment type="caution">
    <text evidence="3">The sequence shown here is derived from an EMBL/GenBank/DDBJ whole genome shotgun (WGS) entry which is preliminary data.</text>
</comment>
<gene>
    <name evidence="3" type="ORF">IFM89_000640</name>
</gene>
<dbReference type="OrthoDB" id="59415at2759"/>
<dbReference type="InterPro" id="IPR036412">
    <property type="entry name" value="HAD-like_sf"/>
</dbReference>
<evidence type="ECO:0000256" key="1">
    <source>
        <dbReference type="ARBA" id="ARBA00022729"/>
    </source>
</evidence>
<keyword evidence="4" id="KW-1185">Reference proteome</keyword>
<reference evidence="3 4" key="1">
    <citation type="submission" date="2020-10" db="EMBL/GenBank/DDBJ databases">
        <title>The Coptis chinensis genome and diversification of protoberbering-type alkaloids.</title>
        <authorList>
            <person name="Wang B."/>
            <person name="Shu S."/>
            <person name="Song C."/>
            <person name="Liu Y."/>
        </authorList>
    </citation>
    <scope>NUCLEOTIDE SEQUENCE [LARGE SCALE GENOMIC DNA]</scope>
    <source>
        <strain evidence="3">HL-2020</strain>
        <tissue evidence="3">Leaf</tissue>
    </source>
</reference>